<gene>
    <name evidence="2" type="ORF">F2Q68_00039421</name>
</gene>
<reference evidence="2" key="1">
    <citation type="submission" date="2019-12" db="EMBL/GenBank/DDBJ databases">
        <title>Genome sequencing and annotation of Brassica cretica.</title>
        <authorList>
            <person name="Studholme D.J."/>
            <person name="Sarris P.F."/>
        </authorList>
    </citation>
    <scope>NUCLEOTIDE SEQUENCE</scope>
    <source>
        <strain evidence="2">PFS-001/15</strain>
        <tissue evidence="2">Leaf</tissue>
    </source>
</reference>
<feature type="region of interest" description="Disordered" evidence="1">
    <location>
        <begin position="84"/>
        <end position="104"/>
    </location>
</feature>
<comment type="caution">
    <text evidence="2">The sequence shown here is derived from an EMBL/GenBank/DDBJ whole genome shotgun (WGS) entry which is preliminary data.</text>
</comment>
<sequence length="170" mass="19446">MDSSSVSCHLVSKVRTDFRYDAMDKERLSLSKGVSPSFSIGLFCSEEIANLFVPDAEERSNRVIIASGLELTISVILCSIAASNSQPPSTHHRKLLPRRPDPKWIHHSRNPRRALFHLQRHGLLLRLMPSRLQSQNRLQIRRNPLPDRVSGEKDHIFREGMMSSRNVLMK</sequence>
<evidence type="ECO:0000313" key="3">
    <source>
        <dbReference type="Proteomes" id="UP000712281"/>
    </source>
</evidence>
<dbReference type="Proteomes" id="UP000712281">
    <property type="component" value="Unassembled WGS sequence"/>
</dbReference>
<dbReference type="EMBL" id="QGKW02000007">
    <property type="protein sequence ID" value="KAF2619761.1"/>
    <property type="molecule type" value="Genomic_DNA"/>
</dbReference>
<evidence type="ECO:0000313" key="2">
    <source>
        <dbReference type="EMBL" id="KAF2619761.1"/>
    </source>
</evidence>
<dbReference type="AlphaFoldDB" id="A0A8S9MPL1"/>
<name>A0A8S9MPL1_BRACR</name>
<evidence type="ECO:0000256" key="1">
    <source>
        <dbReference type="SAM" id="MobiDB-lite"/>
    </source>
</evidence>
<organism evidence="2 3">
    <name type="scientific">Brassica cretica</name>
    <name type="common">Mustard</name>
    <dbReference type="NCBI Taxonomy" id="69181"/>
    <lineage>
        <taxon>Eukaryota</taxon>
        <taxon>Viridiplantae</taxon>
        <taxon>Streptophyta</taxon>
        <taxon>Embryophyta</taxon>
        <taxon>Tracheophyta</taxon>
        <taxon>Spermatophyta</taxon>
        <taxon>Magnoliopsida</taxon>
        <taxon>eudicotyledons</taxon>
        <taxon>Gunneridae</taxon>
        <taxon>Pentapetalae</taxon>
        <taxon>rosids</taxon>
        <taxon>malvids</taxon>
        <taxon>Brassicales</taxon>
        <taxon>Brassicaceae</taxon>
        <taxon>Brassiceae</taxon>
        <taxon>Brassica</taxon>
    </lineage>
</organism>
<accession>A0A8S9MPL1</accession>
<protein>
    <submittedName>
        <fullName evidence="2">Uncharacterized protein</fullName>
    </submittedName>
</protein>
<proteinExistence type="predicted"/>